<dbReference type="EnsemblMetazoa" id="CPIJ010077-RA">
    <property type="protein sequence ID" value="CPIJ010077-PA"/>
    <property type="gene ID" value="CPIJ010077"/>
</dbReference>
<dbReference type="HOGENOM" id="CLU_2348717_0_0_1"/>
<dbReference type="VEuPathDB" id="VectorBase:CPIJ010077"/>
<dbReference type="KEGG" id="cqu:CpipJ_CPIJ010077"/>
<evidence type="ECO:0000313" key="2">
    <source>
        <dbReference type="EnsemblMetazoa" id="CPIJ010077-PA"/>
    </source>
</evidence>
<accession>B0WSE2</accession>
<name>B0WSE2_CULQU</name>
<proteinExistence type="predicted"/>
<keyword evidence="3" id="KW-1185">Reference proteome</keyword>
<evidence type="ECO:0000313" key="3">
    <source>
        <dbReference type="Proteomes" id="UP000002320"/>
    </source>
</evidence>
<dbReference type="AlphaFoldDB" id="B0WSE2"/>
<reference evidence="2" key="2">
    <citation type="submission" date="2020-05" db="UniProtKB">
        <authorList>
            <consortium name="EnsemblMetazoa"/>
        </authorList>
    </citation>
    <scope>IDENTIFICATION</scope>
    <source>
        <strain evidence="2">JHB</strain>
    </source>
</reference>
<organism>
    <name type="scientific">Culex quinquefasciatus</name>
    <name type="common">Southern house mosquito</name>
    <name type="synonym">Culex pungens</name>
    <dbReference type="NCBI Taxonomy" id="7176"/>
    <lineage>
        <taxon>Eukaryota</taxon>
        <taxon>Metazoa</taxon>
        <taxon>Ecdysozoa</taxon>
        <taxon>Arthropoda</taxon>
        <taxon>Hexapoda</taxon>
        <taxon>Insecta</taxon>
        <taxon>Pterygota</taxon>
        <taxon>Neoptera</taxon>
        <taxon>Endopterygota</taxon>
        <taxon>Diptera</taxon>
        <taxon>Nematocera</taxon>
        <taxon>Culicoidea</taxon>
        <taxon>Culicidae</taxon>
        <taxon>Culicinae</taxon>
        <taxon>Culicini</taxon>
        <taxon>Culex</taxon>
        <taxon>Culex</taxon>
    </lineage>
</organism>
<dbReference type="EMBL" id="DS232069">
    <property type="protein sequence ID" value="EDS33787.1"/>
    <property type="molecule type" value="Genomic_DNA"/>
</dbReference>
<reference evidence="1" key="1">
    <citation type="submission" date="2007-03" db="EMBL/GenBank/DDBJ databases">
        <title>Annotation of Culex pipiens quinquefasciatus.</title>
        <authorList>
            <consortium name="The Broad Institute Genome Sequencing Platform"/>
            <person name="Atkinson P.W."/>
            <person name="Hemingway J."/>
            <person name="Christensen B.M."/>
            <person name="Higgs S."/>
            <person name="Kodira C."/>
            <person name="Hannick L."/>
            <person name="Megy K."/>
            <person name="O'Leary S."/>
            <person name="Pearson M."/>
            <person name="Haas B.J."/>
            <person name="Mauceli E."/>
            <person name="Wortman J.R."/>
            <person name="Lee N.H."/>
            <person name="Guigo R."/>
            <person name="Stanke M."/>
            <person name="Alvarado L."/>
            <person name="Amedeo P."/>
            <person name="Antoine C.H."/>
            <person name="Arensburger P."/>
            <person name="Bidwell S.L."/>
            <person name="Crawford M."/>
            <person name="Camaro F."/>
            <person name="Devon K."/>
            <person name="Engels R."/>
            <person name="Hammond M."/>
            <person name="Howarth C."/>
            <person name="Koehrsen M."/>
            <person name="Lawson D."/>
            <person name="Montgomery P."/>
            <person name="Nene V."/>
            <person name="Nusbaum C."/>
            <person name="Puiu D."/>
            <person name="Romero-Severson J."/>
            <person name="Severson D.W."/>
            <person name="Shumway M."/>
            <person name="Sisk P."/>
            <person name="Stolte C."/>
            <person name="Zeng Q."/>
            <person name="Eisenstadt E."/>
            <person name="Fraser-Liggett C."/>
            <person name="Strausberg R."/>
            <person name="Galagan J."/>
            <person name="Birren B."/>
            <person name="Collins F.H."/>
        </authorList>
    </citation>
    <scope>NUCLEOTIDE SEQUENCE [LARGE SCALE GENOMIC DNA]</scope>
    <source>
        <strain evidence="1">JHB</strain>
    </source>
</reference>
<dbReference type="InParanoid" id="B0WSE2"/>
<protein>
    <submittedName>
        <fullName evidence="1 2">Enhancer of polycomb</fullName>
    </submittedName>
</protein>
<gene>
    <name evidence="2" type="primary">6042522</name>
    <name evidence="1" type="ORF">CpipJ_CPIJ010077</name>
</gene>
<evidence type="ECO:0000313" key="1">
    <source>
        <dbReference type="EMBL" id="EDS33787.1"/>
    </source>
</evidence>
<dbReference type="Proteomes" id="UP000002320">
    <property type="component" value="Unassembled WGS sequence"/>
</dbReference>
<sequence length="97" mass="11278">MLKPRRDLSRAMTLLEMINGARRLRANSCTSASRFRRSGTRRRTLSARCWAEFTSNATKVSRLVPQSGRRSSQIVTLLSLVGTSRDPRVRRRFRRRE</sequence>